<dbReference type="GeneID" id="90034993"/>
<reference evidence="2 3" key="1">
    <citation type="submission" date="2024-03" db="EMBL/GenBank/DDBJ databases">
        <title>Genome-scale model development and genomic sequencing of the oleaginous clade Lipomyces.</title>
        <authorList>
            <consortium name="Lawrence Berkeley National Laboratory"/>
            <person name="Czajka J.J."/>
            <person name="Han Y."/>
            <person name="Kim J."/>
            <person name="Mondo S.J."/>
            <person name="Hofstad B.A."/>
            <person name="Robles A."/>
            <person name="Haridas S."/>
            <person name="Riley R."/>
            <person name="LaButti K."/>
            <person name="Pangilinan J."/>
            <person name="Andreopoulos W."/>
            <person name="Lipzen A."/>
            <person name="Yan J."/>
            <person name="Wang M."/>
            <person name="Ng V."/>
            <person name="Grigoriev I.V."/>
            <person name="Spatafora J.W."/>
            <person name="Magnuson J.K."/>
            <person name="Baker S.E."/>
            <person name="Pomraning K.R."/>
        </authorList>
    </citation>
    <scope>NUCLEOTIDE SEQUENCE [LARGE SCALE GENOMIC DNA]</scope>
    <source>
        <strain evidence="2 3">Phaff 52-87</strain>
    </source>
</reference>
<keyword evidence="3" id="KW-1185">Reference proteome</keyword>
<evidence type="ECO:0000259" key="1">
    <source>
        <dbReference type="SMART" id="SM00670"/>
    </source>
</evidence>
<comment type="caution">
    <text evidence="2">The sequence shown here is derived from an EMBL/GenBank/DDBJ whole genome shotgun (WGS) entry which is preliminary data.</text>
</comment>
<dbReference type="InterPro" id="IPR002716">
    <property type="entry name" value="PIN_dom"/>
</dbReference>
<dbReference type="SUPFAM" id="SSF88723">
    <property type="entry name" value="PIN domain-like"/>
    <property type="match status" value="1"/>
</dbReference>
<dbReference type="RefSeq" id="XP_064769945.1">
    <property type="nucleotide sequence ID" value="XM_064909481.1"/>
</dbReference>
<dbReference type="EMBL" id="JBBJBU010000002">
    <property type="protein sequence ID" value="KAK7206912.1"/>
    <property type="molecule type" value="Genomic_DNA"/>
</dbReference>
<dbReference type="Proteomes" id="UP001498771">
    <property type="component" value="Unassembled WGS sequence"/>
</dbReference>
<sequence length="202" mass="22793">MTSHSEPLYSDGDIEMKDLNDDEIEDIREAVEHTRAEAVHSGRKTLPEFQPPHSFEAADRNFEAAPILLVVDTNFAISHLKIIDELVALQGDFGYLIVVPTTVVRELDGLKKDNGPWSRTQSNKNSDVAVYARQAIRWLFRALAVSHPAVRPQRLDERHSDKDMAADDSILDCCWYFQKNRDKPVCLLSGDYNLCIKALANG</sequence>
<dbReference type="InterPro" id="IPR052626">
    <property type="entry name" value="SWT1_Regulator"/>
</dbReference>
<proteinExistence type="predicted"/>
<dbReference type="PANTHER" id="PTHR16161">
    <property type="entry name" value="TRANSCRIPTIONAL PROTEIN SWT1"/>
    <property type="match status" value="1"/>
</dbReference>
<evidence type="ECO:0000313" key="2">
    <source>
        <dbReference type="EMBL" id="KAK7206912.1"/>
    </source>
</evidence>
<organism evidence="2 3">
    <name type="scientific">Myxozyma melibiosi</name>
    <dbReference type="NCBI Taxonomy" id="54550"/>
    <lineage>
        <taxon>Eukaryota</taxon>
        <taxon>Fungi</taxon>
        <taxon>Dikarya</taxon>
        <taxon>Ascomycota</taxon>
        <taxon>Saccharomycotina</taxon>
        <taxon>Lipomycetes</taxon>
        <taxon>Lipomycetales</taxon>
        <taxon>Lipomycetaceae</taxon>
        <taxon>Myxozyma</taxon>
    </lineage>
</organism>
<protein>
    <submittedName>
        <fullName evidence="2">PIN domain-containing protein</fullName>
    </submittedName>
</protein>
<dbReference type="Gene3D" id="3.40.50.1010">
    <property type="entry name" value="5'-nuclease"/>
    <property type="match status" value="1"/>
</dbReference>
<accession>A0ABR1FAY1</accession>
<name>A0ABR1FAY1_9ASCO</name>
<feature type="domain" description="PIN" evidence="1">
    <location>
        <begin position="67"/>
        <end position="196"/>
    </location>
</feature>
<evidence type="ECO:0000313" key="3">
    <source>
        <dbReference type="Proteomes" id="UP001498771"/>
    </source>
</evidence>
<dbReference type="InterPro" id="IPR029060">
    <property type="entry name" value="PIN-like_dom_sf"/>
</dbReference>
<gene>
    <name evidence="2" type="ORF">BZA70DRAFT_117985</name>
</gene>
<dbReference type="SMART" id="SM00670">
    <property type="entry name" value="PINc"/>
    <property type="match status" value="1"/>
</dbReference>
<dbReference type="PANTHER" id="PTHR16161:SF0">
    <property type="entry name" value="TRANSCRIPTIONAL PROTEIN SWT1"/>
    <property type="match status" value="1"/>
</dbReference>
<dbReference type="CDD" id="cd18727">
    <property type="entry name" value="PIN_Swt1-like"/>
    <property type="match status" value="1"/>
</dbReference>
<dbReference type="Pfam" id="PF13638">
    <property type="entry name" value="PIN_4"/>
    <property type="match status" value="1"/>
</dbReference>